<protein>
    <recommendedName>
        <fullName evidence="2">NmrA-like domain-containing protein</fullName>
    </recommendedName>
</protein>
<dbReference type="InterPro" id="IPR036291">
    <property type="entry name" value="NAD(P)-bd_dom_sf"/>
</dbReference>
<evidence type="ECO:0000313" key="4">
    <source>
        <dbReference type="Proteomes" id="UP000230002"/>
    </source>
</evidence>
<keyword evidence="4" id="KW-1185">Reference proteome</keyword>
<feature type="compositionally biased region" description="Low complexity" evidence="1">
    <location>
        <begin position="155"/>
        <end position="184"/>
    </location>
</feature>
<feature type="compositionally biased region" description="Basic residues" evidence="1">
    <location>
        <begin position="130"/>
        <end position="140"/>
    </location>
</feature>
<evidence type="ECO:0000313" key="3">
    <source>
        <dbReference type="EMBL" id="PIL29521.1"/>
    </source>
</evidence>
<feature type="region of interest" description="Disordered" evidence="1">
    <location>
        <begin position="111"/>
        <end position="187"/>
    </location>
</feature>
<sequence length="329" mass="35110">MTTEKLPLVLIVGGTGWTVTSILQGLLKSGNFRISALVRPASVPKPSTQSLKAQGVEIRVGDLTDRVAKLTAALTGVTADLFTAAKAVGTVTRVVPCDFASAGAPGVRALRDMVRPPSPFSQSSPSHPHLPSRSRTRSRTLNHTERALILILRNSPSARTSSPSGSATPSSTSTSAGGCSSSIYLPPPPLPESAASAGAGALKMSRHVYIHTLLTNLDHVGTCGRTRLERAQLDAREIGERVSGDGDGDALRALRVPMTREELERWRDEGRAAVARDPGTADGAAQMKQGMSEYMLHLHLHFLQESTLANVTRLRLEEPGAYYMRIKLP</sequence>
<feature type="compositionally biased region" description="Low complexity" evidence="1">
    <location>
        <begin position="120"/>
        <end position="129"/>
    </location>
</feature>
<comment type="caution">
    <text evidence="3">The sequence shown here is derived from an EMBL/GenBank/DDBJ whole genome shotgun (WGS) entry which is preliminary data.</text>
</comment>
<proteinExistence type="predicted"/>
<accession>A0A2G8S6Y9</accession>
<evidence type="ECO:0000259" key="2">
    <source>
        <dbReference type="Pfam" id="PF05368"/>
    </source>
</evidence>
<dbReference type="EMBL" id="AYKW01000021">
    <property type="protein sequence ID" value="PIL29521.1"/>
    <property type="molecule type" value="Genomic_DNA"/>
</dbReference>
<evidence type="ECO:0000256" key="1">
    <source>
        <dbReference type="SAM" id="MobiDB-lite"/>
    </source>
</evidence>
<reference evidence="3 4" key="1">
    <citation type="journal article" date="2015" name="Sci. Rep.">
        <title>Chromosome-level genome map provides insights into diverse defense mechanisms in the medicinal fungus Ganoderma sinense.</title>
        <authorList>
            <person name="Zhu Y."/>
            <person name="Xu J."/>
            <person name="Sun C."/>
            <person name="Zhou S."/>
            <person name="Xu H."/>
            <person name="Nelson D.R."/>
            <person name="Qian J."/>
            <person name="Song J."/>
            <person name="Luo H."/>
            <person name="Xiang L."/>
            <person name="Li Y."/>
            <person name="Xu Z."/>
            <person name="Ji A."/>
            <person name="Wang L."/>
            <person name="Lu S."/>
            <person name="Hayward A."/>
            <person name="Sun W."/>
            <person name="Li X."/>
            <person name="Schwartz D.C."/>
            <person name="Wang Y."/>
            <person name="Chen S."/>
        </authorList>
    </citation>
    <scope>NUCLEOTIDE SEQUENCE [LARGE SCALE GENOMIC DNA]</scope>
    <source>
        <strain evidence="3 4">ZZ0214-1</strain>
    </source>
</reference>
<gene>
    <name evidence="3" type="ORF">GSI_08329</name>
</gene>
<dbReference type="SUPFAM" id="SSF51735">
    <property type="entry name" value="NAD(P)-binding Rossmann-fold domains"/>
    <property type="match status" value="1"/>
</dbReference>
<dbReference type="Gene3D" id="3.40.50.720">
    <property type="entry name" value="NAD(P)-binding Rossmann-like Domain"/>
    <property type="match status" value="1"/>
</dbReference>
<dbReference type="STRING" id="1077348.A0A2G8S6Y9"/>
<dbReference type="OrthoDB" id="9974981at2759"/>
<dbReference type="Pfam" id="PF05368">
    <property type="entry name" value="NmrA"/>
    <property type="match status" value="1"/>
</dbReference>
<dbReference type="InterPro" id="IPR008030">
    <property type="entry name" value="NmrA-like"/>
</dbReference>
<dbReference type="Proteomes" id="UP000230002">
    <property type="component" value="Unassembled WGS sequence"/>
</dbReference>
<name>A0A2G8S6Y9_9APHY</name>
<organism evidence="3 4">
    <name type="scientific">Ganoderma sinense ZZ0214-1</name>
    <dbReference type="NCBI Taxonomy" id="1077348"/>
    <lineage>
        <taxon>Eukaryota</taxon>
        <taxon>Fungi</taxon>
        <taxon>Dikarya</taxon>
        <taxon>Basidiomycota</taxon>
        <taxon>Agaricomycotina</taxon>
        <taxon>Agaricomycetes</taxon>
        <taxon>Polyporales</taxon>
        <taxon>Polyporaceae</taxon>
        <taxon>Ganoderma</taxon>
    </lineage>
</organism>
<dbReference type="AlphaFoldDB" id="A0A2G8S6Y9"/>
<feature type="domain" description="NmrA-like" evidence="2">
    <location>
        <begin position="8"/>
        <end position="79"/>
    </location>
</feature>